<dbReference type="InterPro" id="IPR050364">
    <property type="entry name" value="Cytochrome_P450_fung"/>
</dbReference>
<comment type="caution">
    <text evidence="8">The sequence shown here is derived from an EMBL/GenBank/DDBJ whole genome shotgun (WGS) entry which is preliminary data.</text>
</comment>
<comment type="similarity">
    <text evidence="1 6">Belongs to the cytochrome P450 family.</text>
</comment>
<evidence type="ECO:0000256" key="1">
    <source>
        <dbReference type="ARBA" id="ARBA00010617"/>
    </source>
</evidence>
<dbReference type="OrthoDB" id="1055148at2759"/>
<comment type="cofactor">
    <cofactor evidence="5">
        <name>heme</name>
        <dbReference type="ChEBI" id="CHEBI:30413"/>
    </cofactor>
</comment>
<dbReference type="AlphaFoldDB" id="A0A9P5K4V4"/>
<dbReference type="GO" id="GO:0020037">
    <property type="term" value="F:heme binding"/>
    <property type="evidence" value="ECO:0007669"/>
    <property type="project" value="InterPro"/>
</dbReference>
<protein>
    <submittedName>
        <fullName evidence="8">3-hydroxyphenylacetate 6-hydroxylase</fullName>
    </submittedName>
</protein>
<dbReference type="InterPro" id="IPR001128">
    <property type="entry name" value="Cyt_P450"/>
</dbReference>
<keyword evidence="4 5" id="KW-0408">Iron</keyword>
<keyword evidence="7" id="KW-1133">Transmembrane helix</keyword>
<gene>
    <name evidence="8" type="primary">phacB-1</name>
    <name evidence="8" type="ORF">CGCSCA2_v006496</name>
</gene>
<keyword evidence="6" id="KW-0503">Monooxygenase</keyword>
<dbReference type="GO" id="GO:0004497">
    <property type="term" value="F:monooxygenase activity"/>
    <property type="evidence" value="ECO:0007669"/>
    <property type="project" value="UniProtKB-KW"/>
</dbReference>
<feature type="binding site" description="axial binding residue" evidence="5">
    <location>
        <position position="462"/>
    </location>
    <ligand>
        <name>heme</name>
        <dbReference type="ChEBI" id="CHEBI:30413"/>
    </ligand>
    <ligandPart>
        <name>Fe</name>
        <dbReference type="ChEBI" id="CHEBI:18248"/>
    </ligandPart>
</feature>
<sequence>MSTADITLKIFSWLFSTLKIFVVVLLLLLITYLIQNELARFRSRIKGLPGPPGWPVVGNLFQNSKEIPAKTYRKWAETYGPVFQIQLGNTTGVVVNTAESAKQLFLGQRHAMNSRPTFYVFHKKVSKAVTSIGTSPWDESCKRRRKAAAGALNRPRVESYAPILNLEAREFLRDLYSESRDGSVAIDFRPAVRRFALNLSLTLNYGTRVSKVTSLKDDPLLAEIVYVESEISKFRDTGKNYANYIPLLRYWEPVANAFGLHSSPKDHATDIGRRRLEYNDVLLDKLKGEVERGEDKPCIQGAVLRDPESATLTRQELISVSLSMMAGADSNQPTLAWAILLLAHRPDIQRKAYEAITDSEILHKPPNSYASTKVDYIDALTKEIGRYFVVLKLALPKATYTDVTWGSATIPANTLVFLNSWACNRDSDLFAEPDVFAPERWLPDAPDQYAHQFAFGIGGRMCVASHLAHNALYTAFLHLIAHFEIFPADGQSSDEIDPIKGLKGLAFVATPKGSRARFVPRRDMELESLLNSRGDGTA</sequence>
<feature type="transmembrane region" description="Helical" evidence="7">
    <location>
        <begin position="12"/>
        <end position="34"/>
    </location>
</feature>
<evidence type="ECO:0000313" key="9">
    <source>
        <dbReference type="Proteomes" id="UP000711996"/>
    </source>
</evidence>
<dbReference type="PRINTS" id="PR00463">
    <property type="entry name" value="EP450I"/>
</dbReference>
<dbReference type="Gene3D" id="1.10.630.10">
    <property type="entry name" value="Cytochrome P450"/>
    <property type="match status" value="1"/>
</dbReference>
<dbReference type="InterPro" id="IPR036396">
    <property type="entry name" value="Cyt_P450_sf"/>
</dbReference>
<keyword evidence="7" id="KW-0472">Membrane</keyword>
<evidence type="ECO:0000256" key="2">
    <source>
        <dbReference type="ARBA" id="ARBA00022723"/>
    </source>
</evidence>
<dbReference type="Pfam" id="PF00067">
    <property type="entry name" value="p450"/>
    <property type="match status" value="1"/>
</dbReference>
<keyword evidence="2 5" id="KW-0479">Metal-binding</keyword>
<keyword evidence="5 6" id="KW-0349">Heme</keyword>
<evidence type="ECO:0000256" key="4">
    <source>
        <dbReference type="ARBA" id="ARBA00023004"/>
    </source>
</evidence>
<name>A0A9P5K4V4_COLSI</name>
<dbReference type="InterPro" id="IPR017972">
    <property type="entry name" value="Cyt_P450_CS"/>
</dbReference>
<evidence type="ECO:0000313" key="8">
    <source>
        <dbReference type="EMBL" id="KAF4859234.1"/>
    </source>
</evidence>
<evidence type="ECO:0000256" key="3">
    <source>
        <dbReference type="ARBA" id="ARBA00023002"/>
    </source>
</evidence>
<keyword evidence="9" id="KW-1185">Reference proteome</keyword>
<dbReference type="EMBL" id="QPMT01000017">
    <property type="protein sequence ID" value="KAF4859234.1"/>
    <property type="molecule type" value="Genomic_DNA"/>
</dbReference>
<evidence type="ECO:0000256" key="6">
    <source>
        <dbReference type="RuleBase" id="RU000461"/>
    </source>
</evidence>
<dbReference type="InterPro" id="IPR002401">
    <property type="entry name" value="Cyt_P450_E_grp-I"/>
</dbReference>
<accession>A0A9P5K4V4</accession>
<keyword evidence="7" id="KW-0812">Transmembrane</keyword>
<dbReference type="SUPFAM" id="SSF48264">
    <property type="entry name" value="Cytochrome P450"/>
    <property type="match status" value="1"/>
</dbReference>
<dbReference type="PROSITE" id="PS00086">
    <property type="entry name" value="CYTOCHROME_P450"/>
    <property type="match status" value="1"/>
</dbReference>
<dbReference type="GO" id="GO:0005506">
    <property type="term" value="F:iron ion binding"/>
    <property type="evidence" value="ECO:0007669"/>
    <property type="project" value="InterPro"/>
</dbReference>
<dbReference type="Proteomes" id="UP000711996">
    <property type="component" value="Unassembled WGS sequence"/>
</dbReference>
<organism evidence="8 9">
    <name type="scientific">Colletotrichum siamense</name>
    <name type="common">Anthracnose fungus</name>
    <dbReference type="NCBI Taxonomy" id="690259"/>
    <lineage>
        <taxon>Eukaryota</taxon>
        <taxon>Fungi</taxon>
        <taxon>Dikarya</taxon>
        <taxon>Ascomycota</taxon>
        <taxon>Pezizomycotina</taxon>
        <taxon>Sordariomycetes</taxon>
        <taxon>Hypocreomycetidae</taxon>
        <taxon>Glomerellales</taxon>
        <taxon>Glomerellaceae</taxon>
        <taxon>Colletotrichum</taxon>
        <taxon>Colletotrichum gloeosporioides species complex</taxon>
    </lineage>
</organism>
<dbReference type="GO" id="GO:0016705">
    <property type="term" value="F:oxidoreductase activity, acting on paired donors, with incorporation or reduction of molecular oxygen"/>
    <property type="evidence" value="ECO:0007669"/>
    <property type="project" value="InterPro"/>
</dbReference>
<evidence type="ECO:0000256" key="7">
    <source>
        <dbReference type="SAM" id="Phobius"/>
    </source>
</evidence>
<evidence type="ECO:0000256" key="5">
    <source>
        <dbReference type="PIRSR" id="PIRSR602401-1"/>
    </source>
</evidence>
<reference evidence="8" key="1">
    <citation type="submission" date="2019-06" db="EMBL/GenBank/DDBJ databases">
        <authorList>
            <person name="Gan P."/>
            <person name="Shirasu K."/>
        </authorList>
    </citation>
    <scope>NUCLEOTIDE SEQUENCE [LARGE SCALE GENOMIC DNA]</scope>
    <source>
        <strain evidence="8">CAD2</strain>
    </source>
</reference>
<dbReference type="PANTHER" id="PTHR46300:SF9">
    <property type="entry name" value="P450, PUTATIVE-RELATED"/>
    <property type="match status" value="1"/>
</dbReference>
<dbReference type="PANTHER" id="PTHR46300">
    <property type="entry name" value="P450, PUTATIVE (EUROFUNG)-RELATED-RELATED"/>
    <property type="match status" value="1"/>
</dbReference>
<keyword evidence="3 6" id="KW-0560">Oxidoreductase</keyword>
<proteinExistence type="inferred from homology"/>